<dbReference type="AlphaFoldDB" id="A0A1P8FA07"/>
<organism evidence="13 14">
    <name type="scientific">Dehalogenimonas formicexedens</name>
    <dbReference type="NCBI Taxonomy" id="1839801"/>
    <lineage>
        <taxon>Bacteria</taxon>
        <taxon>Bacillati</taxon>
        <taxon>Chloroflexota</taxon>
        <taxon>Dehalococcoidia</taxon>
        <taxon>Dehalococcoidales</taxon>
        <taxon>Dehalococcoidaceae</taxon>
        <taxon>Dehalogenimonas</taxon>
    </lineage>
</organism>
<dbReference type="InterPro" id="IPR015424">
    <property type="entry name" value="PyrdxlP-dep_Trfase"/>
</dbReference>
<feature type="domain" description="Aminotransferase class V" evidence="12">
    <location>
        <begin position="2"/>
        <end position="363"/>
    </location>
</feature>
<evidence type="ECO:0000256" key="9">
    <source>
        <dbReference type="ARBA" id="ARBA00023014"/>
    </source>
</evidence>
<dbReference type="Proteomes" id="UP000185934">
    <property type="component" value="Chromosome"/>
</dbReference>
<dbReference type="EC" id="2.8.1.7" evidence="3"/>
<keyword evidence="7" id="KW-0663">Pyridoxal phosphate</keyword>
<keyword evidence="6" id="KW-0479">Metal-binding</keyword>
<keyword evidence="4 13" id="KW-0808">Transferase</keyword>
<name>A0A1P8FA07_9CHLR</name>
<keyword evidence="14" id="KW-1185">Reference proteome</keyword>
<evidence type="ECO:0000256" key="10">
    <source>
        <dbReference type="ARBA" id="ARBA00050776"/>
    </source>
</evidence>
<dbReference type="PIRSF" id="PIRSF005572">
    <property type="entry name" value="NifS"/>
    <property type="match status" value="1"/>
</dbReference>
<dbReference type="Pfam" id="PF00266">
    <property type="entry name" value="Aminotran_5"/>
    <property type="match status" value="1"/>
</dbReference>
<evidence type="ECO:0000313" key="13">
    <source>
        <dbReference type="EMBL" id="APV45296.1"/>
    </source>
</evidence>
<dbReference type="EMBL" id="CP018258">
    <property type="protein sequence ID" value="APV45296.1"/>
    <property type="molecule type" value="Genomic_DNA"/>
</dbReference>
<accession>A0A1P8FA07</accession>
<keyword evidence="8" id="KW-0408">Iron</keyword>
<evidence type="ECO:0000313" key="14">
    <source>
        <dbReference type="Proteomes" id="UP000185934"/>
    </source>
</evidence>
<sequence length="385" mass="41239">MIYLDHAAGTAVDPEAVAAMLPYFYYDYGNPSSIHPLGRRAREAVERAREQVAQLINCQPNEVIFTSGGTEADNLAILGVAGANVSKGRHVITSQIEHHAVLEACRNLERNGFEVTYLEVDPFGIVAPENVRDAIRPDTILVSIMTANNVIGTIEPVAEIGAICQKLGVLFHTDAVQAVGHLPIDVERSDIDLMSLSAHKFYGPKGVGALYARGSVALSPIIFGGGQEEGLRSGTENVPAIVGMGAAAEIARYESAGEEFCLRKMSRDLIAGIMTSVPGSRLNGHPDKRLPGNVNVSIEGMEGEYLSGELAKRGICVSTGSACSSATHEAPYVLLATGLDRDLANCSIRLSLGKHTTDEDIKRAVQTLSEIVQKVRAESEVYSRW</sequence>
<protein>
    <recommendedName>
        <fullName evidence="3">cysteine desulfurase</fullName>
        <ecNumber evidence="3">2.8.1.7</ecNumber>
    </recommendedName>
</protein>
<evidence type="ECO:0000256" key="7">
    <source>
        <dbReference type="ARBA" id="ARBA00022898"/>
    </source>
</evidence>
<dbReference type="InterPro" id="IPR016454">
    <property type="entry name" value="Cysteine_dSase"/>
</dbReference>
<evidence type="ECO:0000256" key="1">
    <source>
        <dbReference type="ARBA" id="ARBA00001933"/>
    </source>
</evidence>
<comment type="similarity">
    <text evidence="2">Belongs to the class-V pyridoxal-phosphate-dependent aminotransferase family. NifS/IscS subfamily.</text>
</comment>
<dbReference type="GO" id="GO:0031071">
    <property type="term" value="F:cysteine desulfurase activity"/>
    <property type="evidence" value="ECO:0007669"/>
    <property type="project" value="UniProtKB-EC"/>
</dbReference>
<dbReference type="STRING" id="1839801.Dform_01982"/>
<dbReference type="Gene3D" id="3.90.1150.10">
    <property type="entry name" value="Aspartate Aminotransferase, domain 1"/>
    <property type="match status" value="1"/>
</dbReference>
<dbReference type="PROSITE" id="PS00595">
    <property type="entry name" value="AA_TRANSFER_CLASS_5"/>
    <property type="match status" value="1"/>
</dbReference>
<proteinExistence type="inferred from homology"/>
<dbReference type="NCBIfam" id="NF002806">
    <property type="entry name" value="PRK02948.1"/>
    <property type="match status" value="1"/>
</dbReference>
<dbReference type="KEGG" id="dfo:Dform_01982"/>
<evidence type="ECO:0000256" key="5">
    <source>
        <dbReference type="ARBA" id="ARBA00022714"/>
    </source>
</evidence>
<evidence type="ECO:0000256" key="2">
    <source>
        <dbReference type="ARBA" id="ARBA00006490"/>
    </source>
</evidence>
<dbReference type="GO" id="GO:0046872">
    <property type="term" value="F:metal ion binding"/>
    <property type="evidence" value="ECO:0007669"/>
    <property type="project" value="UniProtKB-KW"/>
</dbReference>
<dbReference type="InterPro" id="IPR015421">
    <property type="entry name" value="PyrdxlP-dep_Trfase_major"/>
</dbReference>
<keyword evidence="9" id="KW-0411">Iron-sulfur</keyword>
<reference evidence="14" key="1">
    <citation type="submission" date="2016-11" db="EMBL/GenBank/DDBJ databases">
        <title>Dehalogenimonas formicexedens sp. nov., a chlorinated alkane respiring bacterium isolated from contaminated groundwater.</title>
        <authorList>
            <person name="Key T.A."/>
            <person name="Bowman K.S."/>
            <person name="Lee I."/>
            <person name="Chun J."/>
            <person name="Albuquerque L."/>
            <person name="da Costa M.S."/>
            <person name="Rainey F.A."/>
            <person name="Moe W.M."/>
        </authorList>
    </citation>
    <scope>NUCLEOTIDE SEQUENCE [LARGE SCALE GENOMIC DNA]</scope>
    <source>
        <strain evidence="14">NSZ-14</strain>
    </source>
</reference>
<comment type="catalytic activity">
    <reaction evidence="10">
        <text>(sulfur carrier)-H + L-cysteine = (sulfur carrier)-SH + L-alanine</text>
        <dbReference type="Rhea" id="RHEA:43892"/>
        <dbReference type="Rhea" id="RHEA-COMP:14737"/>
        <dbReference type="Rhea" id="RHEA-COMP:14739"/>
        <dbReference type="ChEBI" id="CHEBI:29917"/>
        <dbReference type="ChEBI" id="CHEBI:35235"/>
        <dbReference type="ChEBI" id="CHEBI:57972"/>
        <dbReference type="ChEBI" id="CHEBI:64428"/>
        <dbReference type="EC" id="2.8.1.7"/>
    </reaction>
</comment>
<evidence type="ECO:0000256" key="11">
    <source>
        <dbReference type="RuleBase" id="RU004504"/>
    </source>
</evidence>
<evidence type="ECO:0000256" key="3">
    <source>
        <dbReference type="ARBA" id="ARBA00012239"/>
    </source>
</evidence>
<evidence type="ECO:0000256" key="4">
    <source>
        <dbReference type="ARBA" id="ARBA00022679"/>
    </source>
</evidence>
<dbReference type="PANTHER" id="PTHR11601:SF34">
    <property type="entry name" value="CYSTEINE DESULFURASE"/>
    <property type="match status" value="1"/>
</dbReference>
<dbReference type="InterPro" id="IPR015422">
    <property type="entry name" value="PyrdxlP-dep_Trfase_small"/>
</dbReference>
<evidence type="ECO:0000256" key="6">
    <source>
        <dbReference type="ARBA" id="ARBA00022723"/>
    </source>
</evidence>
<keyword evidence="5" id="KW-0001">2Fe-2S</keyword>
<dbReference type="PANTHER" id="PTHR11601">
    <property type="entry name" value="CYSTEINE DESULFURYLASE FAMILY MEMBER"/>
    <property type="match status" value="1"/>
</dbReference>
<gene>
    <name evidence="13" type="primary">iscS</name>
    <name evidence="13" type="ORF">Dform_01982</name>
</gene>
<dbReference type="Gene3D" id="3.40.640.10">
    <property type="entry name" value="Type I PLP-dependent aspartate aminotransferase-like (Major domain)"/>
    <property type="match status" value="1"/>
</dbReference>
<dbReference type="SUPFAM" id="SSF53383">
    <property type="entry name" value="PLP-dependent transferases"/>
    <property type="match status" value="1"/>
</dbReference>
<dbReference type="InterPro" id="IPR000192">
    <property type="entry name" value="Aminotrans_V_dom"/>
</dbReference>
<dbReference type="Gene3D" id="1.10.260.50">
    <property type="match status" value="1"/>
</dbReference>
<dbReference type="InterPro" id="IPR020578">
    <property type="entry name" value="Aminotrans_V_PyrdxlP_BS"/>
</dbReference>
<comment type="cofactor">
    <cofactor evidence="1 11">
        <name>pyridoxal 5'-phosphate</name>
        <dbReference type="ChEBI" id="CHEBI:597326"/>
    </cofactor>
</comment>
<dbReference type="RefSeq" id="WP_225973684.1">
    <property type="nucleotide sequence ID" value="NZ_CP018258.1"/>
</dbReference>
<evidence type="ECO:0000256" key="8">
    <source>
        <dbReference type="ARBA" id="ARBA00023004"/>
    </source>
</evidence>
<dbReference type="FunFam" id="3.40.640.10:FF:000003">
    <property type="entry name" value="Cysteine desulfurase IscS"/>
    <property type="match status" value="1"/>
</dbReference>
<dbReference type="GO" id="GO:0051537">
    <property type="term" value="F:2 iron, 2 sulfur cluster binding"/>
    <property type="evidence" value="ECO:0007669"/>
    <property type="project" value="UniProtKB-KW"/>
</dbReference>
<evidence type="ECO:0000259" key="12">
    <source>
        <dbReference type="Pfam" id="PF00266"/>
    </source>
</evidence>